<sequence length="139" mass="15105">MFVIGSKKKVNITACGGLNYVGVLGRRAAIEVGEGSRENVAEIVSLGGFGKAFMYNDTPILKDGLKPIKKHKTIAVDGCTYGCATEMLKFMGVKPAASVQVISIIEGDTSRRISNITREQIEKVKAKIEEEVDRLLEED</sequence>
<dbReference type="Proteomes" id="UP000185779">
    <property type="component" value="Unassembled WGS sequence"/>
</dbReference>
<reference evidence="1" key="2">
    <citation type="journal article" date="2020" name="mSystems">
        <title>Genome- and Community-Level Interaction Insights into Carbon Utilization and Element Cycling Functions of Hydrothermarchaeota in Hydrothermal Sediment.</title>
        <authorList>
            <person name="Zhou Z."/>
            <person name="Liu Y."/>
            <person name="Xu W."/>
            <person name="Pan J."/>
            <person name="Luo Z.H."/>
            <person name="Li M."/>
        </authorList>
    </citation>
    <scope>NUCLEOTIDE SEQUENCE [LARGE SCALE GENOMIC DNA]</scope>
    <source>
        <strain evidence="1">HyVt-386</strain>
    </source>
</reference>
<accession>A0A1F2P5A2</accession>
<comment type="caution">
    <text evidence="2">The sequence shown here is derived from an EMBL/GenBank/DDBJ whole genome shotgun (WGS) entry which is preliminary data.</text>
</comment>
<evidence type="ECO:0000313" key="1">
    <source>
        <dbReference type="EMBL" id="HEC56665.1"/>
    </source>
</evidence>
<reference evidence="2 3" key="1">
    <citation type="submission" date="2016-05" db="EMBL/GenBank/DDBJ databases">
        <title>Microbial consortia oxidize butane by reversing methanogenesis.</title>
        <authorList>
            <person name="Laso-Perez R."/>
            <person name="Richter M."/>
            <person name="Wegener G."/>
            <person name="Musat F."/>
        </authorList>
    </citation>
    <scope>NUCLEOTIDE SEQUENCE [LARGE SCALE GENOMIC DNA]</scope>
    <source>
        <strain evidence="2">BOX1</strain>
    </source>
</reference>
<evidence type="ECO:0000313" key="3">
    <source>
        <dbReference type="Proteomes" id="UP000185779"/>
    </source>
</evidence>
<keyword evidence="3" id="KW-1185">Reference proteome</keyword>
<dbReference type="InterPro" id="IPR014958">
    <property type="entry name" value="DGC"/>
</dbReference>
<name>A0A1F2P5A2_9EURY</name>
<dbReference type="EMBL" id="DRIE01000033">
    <property type="protein sequence ID" value="HEC56665.1"/>
    <property type="molecule type" value="Genomic_DNA"/>
</dbReference>
<dbReference type="Proteomes" id="UP000885936">
    <property type="component" value="Unassembled WGS sequence"/>
</dbReference>
<dbReference type="EMBL" id="LYOR01000002">
    <property type="protein sequence ID" value="OFV66440.1"/>
    <property type="molecule type" value="Genomic_DNA"/>
</dbReference>
<protein>
    <submittedName>
        <fullName evidence="2">DGC domain protein</fullName>
    </submittedName>
</protein>
<proteinExistence type="predicted"/>
<dbReference type="Pfam" id="PF08859">
    <property type="entry name" value="DGC"/>
    <property type="match status" value="1"/>
</dbReference>
<dbReference type="AlphaFoldDB" id="A0A1F2P5A2"/>
<evidence type="ECO:0000313" key="2">
    <source>
        <dbReference type="EMBL" id="OFV66440.1"/>
    </source>
</evidence>
<organism evidence="2 3">
    <name type="scientific">Candidatus Syntropharchaeum butanivorans</name>
    <dbReference type="NCBI Taxonomy" id="1839936"/>
    <lineage>
        <taxon>Archaea</taxon>
        <taxon>Methanobacteriati</taxon>
        <taxon>Methanobacteriota</taxon>
        <taxon>Stenosarchaea group</taxon>
        <taxon>Methanomicrobia</taxon>
        <taxon>Methanosarcinales</taxon>
        <taxon>ANME-2 cluster</taxon>
        <taxon>Candidatus Syntropharchaeum</taxon>
    </lineage>
</organism>
<dbReference type="STRING" id="1839936.SBU_000407"/>
<gene>
    <name evidence="1" type="ORF">ENI32_02085</name>
    <name evidence="2" type="ORF">SBU_000407</name>
</gene>